<dbReference type="GO" id="GO:0005576">
    <property type="term" value="C:extracellular region"/>
    <property type="evidence" value="ECO:0007669"/>
    <property type="project" value="InterPro"/>
</dbReference>
<dbReference type="PANTHER" id="PTHR23301">
    <property type="entry name" value="CHITIN BINDING PERITROPHIN-A"/>
    <property type="match status" value="1"/>
</dbReference>
<dbReference type="PANTHER" id="PTHR23301:SF98">
    <property type="entry name" value="CHITIN-BINDING TYPE-2 DOMAIN-CONTAINING PROTEIN-RELATED"/>
    <property type="match status" value="1"/>
</dbReference>
<feature type="signal peptide" evidence="7">
    <location>
        <begin position="1"/>
        <end position="17"/>
    </location>
</feature>
<gene>
    <name evidence="10" type="primary">LOC108624112</name>
</gene>
<organism evidence="9 10">
    <name type="scientific">Ceratina calcarata</name>
    <dbReference type="NCBI Taxonomy" id="156304"/>
    <lineage>
        <taxon>Eukaryota</taxon>
        <taxon>Metazoa</taxon>
        <taxon>Ecdysozoa</taxon>
        <taxon>Arthropoda</taxon>
        <taxon>Hexapoda</taxon>
        <taxon>Insecta</taxon>
        <taxon>Pterygota</taxon>
        <taxon>Neoptera</taxon>
        <taxon>Endopterygota</taxon>
        <taxon>Hymenoptera</taxon>
        <taxon>Apocrita</taxon>
        <taxon>Aculeata</taxon>
        <taxon>Apoidea</taxon>
        <taxon>Anthophila</taxon>
        <taxon>Apidae</taxon>
        <taxon>Ceratina</taxon>
        <taxon>Zadontomerus</taxon>
    </lineage>
</organism>
<evidence type="ECO:0000256" key="7">
    <source>
        <dbReference type="SAM" id="SignalP"/>
    </source>
</evidence>
<evidence type="ECO:0000256" key="4">
    <source>
        <dbReference type="ARBA" id="ARBA00023157"/>
    </source>
</evidence>
<dbReference type="Pfam" id="PF01607">
    <property type="entry name" value="CBM_14"/>
    <property type="match status" value="2"/>
</dbReference>
<evidence type="ECO:0000256" key="5">
    <source>
        <dbReference type="ARBA" id="ARBA00023180"/>
    </source>
</evidence>
<feature type="compositionally biased region" description="Polar residues" evidence="6">
    <location>
        <begin position="118"/>
        <end position="127"/>
    </location>
</feature>
<keyword evidence="3" id="KW-0677">Repeat</keyword>
<accession>A0AAJ7N5K8</accession>
<keyword evidence="1" id="KW-0147">Chitin-binding</keyword>
<sequence length="445" mass="50955">MRLIVLIFYSILITVESSKCPESRKPHPTSCTVFYNCVNLPDGGYVWVPNKCTEGLIFQPYLRMCVLPGDSWTCDTLSMESSIITKRYDIPDLIDPNETSYLGSTEDPVDFSEHIDSSDTTDSIPNDSNEDMATPYPLIEIPEMEDKYELNDNNCSTNDIRKDNLQMNVNKKQYSMLNQLIRHLLIYKEITIPLEFLASSSLPTPSKPVSNLPLSSYLIQNYIQQNNNLQNTIITGTKLQNETEGSTVNENDKKNSLSVIKGDTSMSNNLQTEDTIIMITDNVGHKQYLTKEKYKLLGYNLDPEYVHIIPCTKNVRMPNMTDCVKYYVCEPEMALVIEYSCPLFTAFNKHARTCDIETYGKCKEDRNIKETIDAPINIFQTNVPNKEICMEHGKMKDPTSESRYYICYNSPDDSQNIKAIRMTCPNDLIFCQIKKVCTIRRLCKT</sequence>
<dbReference type="PROSITE" id="PS50940">
    <property type="entry name" value="CHIT_BIND_II"/>
    <property type="match status" value="2"/>
</dbReference>
<feature type="domain" description="Chitin-binding type-2" evidence="8">
    <location>
        <begin position="17"/>
        <end position="76"/>
    </location>
</feature>
<dbReference type="InterPro" id="IPR036508">
    <property type="entry name" value="Chitin-bd_dom_sf"/>
</dbReference>
<evidence type="ECO:0000256" key="6">
    <source>
        <dbReference type="SAM" id="MobiDB-lite"/>
    </source>
</evidence>
<keyword evidence="2 7" id="KW-0732">Signal</keyword>
<evidence type="ECO:0000313" key="10">
    <source>
        <dbReference type="RefSeq" id="XP_017878676.1"/>
    </source>
</evidence>
<feature type="region of interest" description="Disordered" evidence="6">
    <location>
        <begin position="105"/>
        <end position="134"/>
    </location>
</feature>
<evidence type="ECO:0000259" key="8">
    <source>
        <dbReference type="PROSITE" id="PS50940"/>
    </source>
</evidence>
<dbReference type="InterPro" id="IPR051940">
    <property type="entry name" value="Chitin_bind-dev_reg"/>
</dbReference>
<dbReference type="KEGG" id="ccal:108624112"/>
<feature type="chain" id="PRO_5042554297" evidence="7">
    <location>
        <begin position="18"/>
        <end position="445"/>
    </location>
</feature>
<keyword evidence="5" id="KW-0325">Glycoprotein</keyword>
<dbReference type="InterPro" id="IPR002557">
    <property type="entry name" value="Chitin-bd_dom"/>
</dbReference>
<protein>
    <submittedName>
        <fullName evidence="10">Uncharacterized protein LOC108624112</fullName>
    </submittedName>
</protein>
<dbReference type="GeneID" id="108624112"/>
<dbReference type="RefSeq" id="XP_017878676.1">
    <property type="nucleotide sequence ID" value="XM_018023187.2"/>
</dbReference>
<dbReference type="GO" id="GO:0008061">
    <property type="term" value="F:chitin binding"/>
    <property type="evidence" value="ECO:0007669"/>
    <property type="project" value="UniProtKB-KW"/>
</dbReference>
<evidence type="ECO:0000256" key="2">
    <source>
        <dbReference type="ARBA" id="ARBA00022729"/>
    </source>
</evidence>
<reference evidence="10" key="1">
    <citation type="submission" date="2025-08" db="UniProtKB">
        <authorList>
            <consortium name="RefSeq"/>
        </authorList>
    </citation>
    <scope>IDENTIFICATION</scope>
    <source>
        <tissue evidence="10">Whole body</tissue>
    </source>
</reference>
<dbReference type="SMART" id="SM00494">
    <property type="entry name" value="ChtBD2"/>
    <property type="match status" value="3"/>
</dbReference>
<dbReference type="Proteomes" id="UP000694925">
    <property type="component" value="Unplaced"/>
</dbReference>
<proteinExistence type="predicted"/>
<keyword evidence="9" id="KW-1185">Reference proteome</keyword>
<evidence type="ECO:0000313" key="9">
    <source>
        <dbReference type="Proteomes" id="UP000694925"/>
    </source>
</evidence>
<keyword evidence="4" id="KW-1015">Disulfide bond</keyword>
<feature type="domain" description="Chitin-binding type-2" evidence="8">
    <location>
        <begin position="308"/>
        <end position="364"/>
    </location>
</feature>
<evidence type="ECO:0000256" key="1">
    <source>
        <dbReference type="ARBA" id="ARBA00022669"/>
    </source>
</evidence>
<evidence type="ECO:0000256" key="3">
    <source>
        <dbReference type="ARBA" id="ARBA00022737"/>
    </source>
</evidence>
<dbReference type="AlphaFoldDB" id="A0AAJ7N5K8"/>
<name>A0AAJ7N5K8_9HYME</name>
<dbReference type="Gene3D" id="2.170.140.10">
    <property type="entry name" value="Chitin binding domain"/>
    <property type="match status" value="3"/>
</dbReference>
<dbReference type="SUPFAM" id="SSF57625">
    <property type="entry name" value="Invertebrate chitin-binding proteins"/>
    <property type="match status" value="3"/>
</dbReference>